<dbReference type="Proteomes" id="UP001162483">
    <property type="component" value="Unassembled WGS sequence"/>
</dbReference>
<name>A0ABN9DET3_9NEOB</name>
<organism evidence="1 2">
    <name type="scientific">Staurois parvus</name>
    <dbReference type="NCBI Taxonomy" id="386267"/>
    <lineage>
        <taxon>Eukaryota</taxon>
        <taxon>Metazoa</taxon>
        <taxon>Chordata</taxon>
        <taxon>Craniata</taxon>
        <taxon>Vertebrata</taxon>
        <taxon>Euteleostomi</taxon>
        <taxon>Amphibia</taxon>
        <taxon>Batrachia</taxon>
        <taxon>Anura</taxon>
        <taxon>Neobatrachia</taxon>
        <taxon>Ranoidea</taxon>
        <taxon>Ranidae</taxon>
        <taxon>Staurois</taxon>
    </lineage>
</organism>
<comment type="caution">
    <text evidence="1">The sequence shown here is derived from an EMBL/GenBank/DDBJ whole genome shotgun (WGS) entry which is preliminary data.</text>
</comment>
<reference evidence="1" key="1">
    <citation type="submission" date="2023-05" db="EMBL/GenBank/DDBJ databases">
        <authorList>
            <person name="Stuckert A."/>
        </authorList>
    </citation>
    <scope>NUCLEOTIDE SEQUENCE</scope>
</reference>
<evidence type="ECO:0000313" key="1">
    <source>
        <dbReference type="EMBL" id="CAI9570454.1"/>
    </source>
</evidence>
<keyword evidence="2" id="KW-1185">Reference proteome</keyword>
<accession>A0ABN9DET3</accession>
<sequence length="42" mass="4491">MILYCPGGPMSCQSAPVYTVYIITCTCCMYIQGGGAGTVYHH</sequence>
<gene>
    <name evidence="1" type="ORF">SPARVUS_LOCUS7100045</name>
</gene>
<feature type="non-terminal residue" evidence="1">
    <location>
        <position position="42"/>
    </location>
</feature>
<proteinExistence type="predicted"/>
<evidence type="ECO:0000313" key="2">
    <source>
        <dbReference type="Proteomes" id="UP001162483"/>
    </source>
</evidence>
<dbReference type="EMBL" id="CATNWA010014321">
    <property type="protein sequence ID" value="CAI9570454.1"/>
    <property type="molecule type" value="Genomic_DNA"/>
</dbReference>
<protein>
    <submittedName>
        <fullName evidence="1">Uncharacterized protein</fullName>
    </submittedName>
</protein>